<gene>
    <name evidence="8" type="ORF">FRX97_02040</name>
</gene>
<keyword evidence="6" id="KW-0472">Membrane</keyword>
<evidence type="ECO:0000259" key="7">
    <source>
        <dbReference type="PROSITE" id="PS50109"/>
    </source>
</evidence>
<organism evidence="8 9">
    <name type="scientific">Luteibaculum oceani</name>
    <dbReference type="NCBI Taxonomy" id="1294296"/>
    <lineage>
        <taxon>Bacteria</taxon>
        <taxon>Pseudomonadati</taxon>
        <taxon>Bacteroidota</taxon>
        <taxon>Flavobacteriia</taxon>
        <taxon>Flavobacteriales</taxon>
        <taxon>Luteibaculaceae</taxon>
        <taxon>Luteibaculum</taxon>
    </lineage>
</organism>
<dbReference type="PANTHER" id="PTHR43547:SF2">
    <property type="entry name" value="HYBRID SIGNAL TRANSDUCTION HISTIDINE KINASE C"/>
    <property type="match status" value="1"/>
</dbReference>
<keyword evidence="6" id="KW-1133">Transmembrane helix</keyword>
<evidence type="ECO:0000256" key="6">
    <source>
        <dbReference type="SAM" id="Phobius"/>
    </source>
</evidence>
<comment type="catalytic activity">
    <reaction evidence="1">
        <text>ATP + protein L-histidine = ADP + protein N-phospho-L-histidine.</text>
        <dbReference type="EC" id="2.7.13.3"/>
    </reaction>
</comment>
<dbReference type="OrthoDB" id="1933776at2"/>
<feature type="transmembrane region" description="Helical" evidence="6">
    <location>
        <begin position="256"/>
        <end position="279"/>
    </location>
</feature>
<keyword evidence="5 8" id="KW-0418">Kinase</keyword>
<dbReference type="RefSeq" id="WP_147012863.1">
    <property type="nucleotide sequence ID" value="NZ_VORB01000001.1"/>
</dbReference>
<keyword evidence="6" id="KW-0812">Transmembrane</keyword>
<evidence type="ECO:0000256" key="3">
    <source>
        <dbReference type="ARBA" id="ARBA00022553"/>
    </source>
</evidence>
<proteinExistence type="predicted"/>
<evidence type="ECO:0000256" key="5">
    <source>
        <dbReference type="ARBA" id="ARBA00022777"/>
    </source>
</evidence>
<dbReference type="PANTHER" id="PTHR43547">
    <property type="entry name" value="TWO-COMPONENT HISTIDINE KINASE"/>
    <property type="match status" value="1"/>
</dbReference>
<dbReference type="Gene3D" id="3.30.565.10">
    <property type="entry name" value="Histidine kinase-like ATPase, C-terminal domain"/>
    <property type="match status" value="1"/>
</dbReference>
<dbReference type="InterPro" id="IPR003661">
    <property type="entry name" value="HisK_dim/P_dom"/>
</dbReference>
<dbReference type="InterPro" id="IPR005467">
    <property type="entry name" value="His_kinase_dom"/>
</dbReference>
<evidence type="ECO:0000313" key="8">
    <source>
        <dbReference type="EMBL" id="TXC85431.1"/>
    </source>
</evidence>
<dbReference type="Proteomes" id="UP000321168">
    <property type="component" value="Unassembled WGS sequence"/>
</dbReference>
<dbReference type="SUPFAM" id="SSF55874">
    <property type="entry name" value="ATPase domain of HSP90 chaperone/DNA topoisomerase II/histidine kinase"/>
    <property type="match status" value="1"/>
</dbReference>
<evidence type="ECO:0000256" key="2">
    <source>
        <dbReference type="ARBA" id="ARBA00012438"/>
    </source>
</evidence>
<name>A0A5C6VKW6_9FLAO</name>
<reference evidence="8 9" key="1">
    <citation type="submission" date="2019-08" db="EMBL/GenBank/DDBJ databases">
        <title>Genome of Luteibaculum oceani JCM 18817.</title>
        <authorList>
            <person name="Bowman J.P."/>
        </authorList>
    </citation>
    <scope>NUCLEOTIDE SEQUENCE [LARGE SCALE GENOMIC DNA]</scope>
    <source>
        <strain evidence="8 9">JCM 18817</strain>
    </source>
</reference>
<dbReference type="CDD" id="cd00075">
    <property type="entry name" value="HATPase"/>
    <property type="match status" value="1"/>
</dbReference>
<dbReference type="SMART" id="SM00388">
    <property type="entry name" value="HisKA"/>
    <property type="match status" value="1"/>
</dbReference>
<dbReference type="PRINTS" id="PR00344">
    <property type="entry name" value="BCTRLSENSOR"/>
</dbReference>
<keyword evidence="9" id="KW-1185">Reference proteome</keyword>
<dbReference type="EC" id="2.7.13.3" evidence="2"/>
<evidence type="ECO:0000256" key="4">
    <source>
        <dbReference type="ARBA" id="ARBA00022679"/>
    </source>
</evidence>
<dbReference type="Pfam" id="PF02518">
    <property type="entry name" value="HATPase_c"/>
    <property type="match status" value="1"/>
</dbReference>
<dbReference type="InterPro" id="IPR036097">
    <property type="entry name" value="HisK_dim/P_sf"/>
</dbReference>
<comment type="caution">
    <text evidence="8">The sequence shown here is derived from an EMBL/GenBank/DDBJ whole genome shotgun (WGS) entry which is preliminary data.</text>
</comment>
<evidence type="ECO:0000313" key="9">
    <source>
        <dbReference type="Proteomes" id="UP000321168"/>
    </source>
</evidence>
<dbReference type="Pfam" id="PF00512">
    <property type="entry name" value="HisKA"/>
    <property type="match status" value="1"/>
</dbReference>
<evidence type="ECO:0000256" key="1">
    <source>
        <dbReference type="ARBA" id="ARBA00000085"/>
    </source>
</evidence>
<dbReference type="SMART" id="SM00387">
    <property type="entry name" value="HATPase_c"/>
    <property type="match status" value="1"/>
</dbReference>
<dbReference type="SUPFAM" id="SSF47384">
    <property type="entry name" value="Homodimeric domain of signal transducing histidine kinase"/>
    <property type="match status" value="1"/>
</dbReference>
<sequence length="520" mass="58897">MKGKHLNFSVAGMILALIGLIAIQFFWIDRAVTLKEAQFEQSIGNLLYSVIQKLEQQEALKEVQNHPLGSSMFYKSGSNRLKIDLKNNPDSSKLEYRIKQEQIKDTLGSFIRNRKTTRHLISDKDGIKIESSPEQLDTLLSLLSEERLNSMQFRTNLVDEVVNKWFSYAFYQNINQRVSATELDSMLYTELRNRGLKATYKFGIFNEKGESAFDVICPVHGLAQPVQNAYQARLFPNDVFKNPYFLYLYFPNQKTYLLRTMWVLLAASGVFILVIILVFSRTVLTVIRQKHLSEVKNDFINNMTHELKTPISTISLACEALTDGSVKKSEQMKSSFVEMIQAENKRLGVLVENALRTAVLDRGQLILKKDVVDLNQIVSEAVSNIQIQAKQNQSKIELQLFKGALKSSVDKVHVTNVVYNLLDNAIKYSGANALIKVKTDLKSEKVLIYVSDNGPGITKENQKKIFDKLYRIPTGNIHNVKGYGLGLSYVKAIVEKHDGTITVKSQLNKGTTFIIKLPAT</sequence>
<protein>
    <recommendedName>
        <fullName evidence="2">histidine kinase</fullName>
        <ecNumber evidence="2">2.7.13.3</ecNumber>
    </recommendedName>
</protein>
<dbReference type="AlphaFoldDB" id="A0A5C6VKW6"/>
<keyword evidence="3" id="KW-0597">Phosphoprotein</keyword>
<accession>A0A5C6VKW6</accession>
<dbReference type="InterPro" id="IPR004358">
    <property type="entry name" value="Sig_transdc_His_kin-like_C"/>
</dbReference>
<feature type="domain" description="Histidine kinase" evidence="7">
    <location>
        <begin position="302"/>
        <end position="520"/>
    </location>
</feature>
<dbReference type="PROSITE" id="PS50109">
    <property type="entry name" value="HIS_KIN"/>
    <property type="match status" value="1"/>
</dbReference>
<feature type="transmembrane region" description="Helical" evidence="6">
    <location>
        <begin position="6"/>
        <end position="28"/>
    </location>
</feature>
<dbReference type="InterPro" id="IPR003594">
    <property type="entry name" value="HATPase_dom"/>
</dbReference>
<dbReference type="Gene3D" id="1.10.287.130">
    <property type="match status" value="1"/>
</dbReference>
<dbReference type="CDD" id="cd00082">
    <property type="entry name" value="HisKA"/>
    <property type="match status" value="1"/>
</dbReference>
<dbReference type="FunFam" id="3.30.565.10:FF:000006">
    <property type="entry name" value="Sensor histidine kinase WalK"/>
    <property type="match status" value="1"/>
</dbReference>
<dbReference type="InterPro" id="IPR036890">
    <property type="entry name" value="HATPase_C_sf"/>
</dbReference>
<dbReference type="EMBL" id="VORB01000001">
    <property type="protein sequence ID" value="TXC85431.1"/>
    <property type="molecule type" value="Genomic_DNA"/>
</dbReference>
<dbReference type="GO" id="GO:0000155">
    <property type="term" value="F:phosphorelay sensor kinase activity"/>
    <property type="evidence" value="ECO:0007669"/>
    <property type="project" value="InterPro"/>
</dbReference>
<keyword evidence="4" id="KW-0808">Transferase</keyword>